<dbReference type="RefSeq" id="WP_013254042.1">
    <property type="nucleotide sequence ID" value="NC_014364.1"/>
</dbReference>
<evidence type="ECO:0000313" key="4">
    <source>
        <dbReference type="Proteomes" id="UP000002318"/>
    </source>
</evidence>
<protein>
    <submittedName>
        <fullName evidence="3">Metal-dependent phosphohydrolase HD sub domain protein</fullName>
    </submittedName>
</protein>
<dbReference type="GO" id="GO:0006203">
    <property type="term" value="P:dGTP catabolic process"/>
    <property type="evidence" value="ECO:0007669"/>
    <property type="project" value="TreeGrafter"/>
</dbReference>
<dbReference type="EMBL" id="CP002116">
    <property type="protein sequence ID" value="ADK80578.1"/>
    <property type="molecule type" value="Genomic_DNA"/>
</dbReference>
<dbReference type="Proteomes" id="UP000002318">
    <property type="component" value="Chromosome"/>
</dbReference>
<dbReference type="InterPro" id="IPR026875">
    <property type="entry name" value="PHydrolase_assoc_dom"/>
</dbReference>
<dbReference type="CDD" id="cd00077">
    <property type="entry name" value="HDc"/>
    <property type="match status" value="1"/>
</dbReference>
<dbReference type="GO" id="GO:0008832">
    <property type="term" value="F:dGTPase activity"/>
    <property type="evidence" value="ECO:0007669"/>
    <property type="project" value="TreeGrafter"/>
</dbReference>
<sequence length="380" mass="43778">MEPTPYRFENSLPDELLQQRQQPRIEDIRGRYFRDTTAIIHCNPFRRLKHKTQVFFSPKNDHICTRIEHVMHVASIAAAVCRGLDLDADLAWAIGLGHDLGHTPFGHVGEHIMADIRKDSGGFVHELYSLRVVDHLIGYGKGLNLTYAVRDGIVSHCGEKFEQSIIPVQEIKDLGSLTGRNHLPSTWEGAVVRMADKIAYLGRDLEDALQLKIVKRGDVPEEIVTSLGAENGVIINTLVNDLIDTSRKNGAIAFSDEKYHAMKVLTEFNYRNIYRNPLLSDYHRYFDRILRSLFDYLEDLFDRYRFDETQYRREKNLLAVRFGDYVCKMRSFYEGEDGGFRNLAVDYVAGMTDDYALECIQEIMLPQKMETQFDQFLLGN</sequence>
<evidence type="ECO:0000259" key="2">
    <source>
        <dbReference type="PROSITE" id="PS51831"/>
    </source>
</evidence>
<dbReference type="PANTHER" id="PTHR11373">
    <property type="entry name" value="DEOXYNUCLEOSIDE TRIPHOSPHATE TRIPHOSPHOHYDROLASE"/>
    <property type="match status" value="1"/>
</dbReference>
<dbReference type="STRING" id="573413.Spirs_1451"/>
<dbReference type="SMART" id="SM00471">
    <property type="entry name" value="HDc"/>
    <property type="match status" value="1"/>
</dbReference>
<dbReference type="Pfam" id="PF13286">
    <property type="entry name" value="HD_assoc"/>
    <property type="match status" value="1"/>
</dbReference>
<reference evidence="3 4" key="1">
    <citation type="journal article" date="2010" name="Stand. Genomic Sci.">
        <title>Complete genome sequence of Spirochaeta smaragdinae type strain (SEBR 4228).</title>
        <authorList>
            <person name="Mavromatis K."/>
            <person name="Yasawong M."/>
            <person name="Chertkov O."/>
            <person name="Lapidus A."/>
            <person name="Lucas S."/>
            <person name="Nolan M."/>
            <person name="Del Rio T.G."/>
            <person name="Tice H."/>
            <person name="Cheng J.F."/>
            <person name="Pitluck S."/>
            <person name="Liolios K."/>
            <person name="Ivanova N."/>
            <person name="Tapia R."/>
            <person name="Han C."/>
            <person name="Bruce D."/>
            <person name="Goodwin L."/>
            <person name="Pati A."/>
            <person name="Chen A."/>
            <person name="Palaniappan K."/>
            <person name="Land M."/>
            <person name="Hauser L."/>
            <person name="Chang Y.J."/>
            <person name="Jeffries C.D."/>
            <person name="Detter J.C."/>
            <person name="Rohde M."/>
            <person name="Brambilla E."/>
            <person name="Spring S."/>
            <person name="Goker M."/>
            <person name="Sikorski J."/>
            <person name="Woyke T."/>
            <person name="Bristow J."/>
            <person name="Eisen J.A."/>
            <person name="Markowitz V."/>
            <person name="Hugenholtz P."/>
            <person name="Klenk H.P."/>
            <person name="Kyrpides N.C."/>
        </authorList>
    </citation>
    <scope>NUCLEOTIDE SEQUENCE [LARGE SCALE GENOMIC DNA]</scope>
    <source>
        <strain evidence="4">DSM 11293 / JCM 15392 / SEBR 4228</strain>
    </source>
</reference>
<dbReference type="InterPro" id="IPR003607">
    <property type="entry name" value="HD/PDEase_dom"/>
</dbReference>
<dbReference type="Pfam" id="PF01966">
    <property type="entry name" value="HD"/>
    <property type="match status" value="1"/>
</dbReference>
<dbReference type="OrthoDB" id="9803619at2"/>
<keyword evidence="1" id="KW-0378">Hydrolase</keyword>
<dbReference type="PANTHER" id="PTHR11373:SF43">
    <property type="entry name" value="DEOXYGUANOSINETRIPHOSPHATE TRIPHOSPHOHYDROLASE-LIKE PROTEIN"/>
    <property type="match status" value="1"/>
</dbReference>
<dbReference type="PROSITE" id="PS51831">
    <property type="entry name" value="HD"/>
    <property type="match status" value="1"/>
</dbReference>
<dbReference type="InterPro" id="IPR050135">
    <property type="entry name" value="dGTPase-like"/>
</dbReference>
<proteinExistence type="predicted"/>
<feature type="domain" description="HD" evidence="2">
    <location>
        <begin position="66"/>
        <end position="201"/>
    </location>
</feature>
<dbReference type="KEGG" id="ssm:Spirs_1451"/>
<dbReference type="eggNOG" id="COG0232">
    <property type="taxonomic scope" value="Bacteria"/>
</dbReference>
<keyword evidence="4" id="KW-1185">Reference proteome</keyword>
<dbReference type="HOGENOM" id="CLU_028163_1_1_12"/>
<gene>
    <name evidence="3" type="ordered locus">Spirs_1451</name>
</gene>
<dbReference type="Gene3D" id="1.10.3210.10">
    <property type="entry name" value="Hypothetical protein af1432"/>
    <property type="match status" value="1"/>
</dbReference>
<dbReference type="InterPro" id="IPR006674">
    <property type="entry name" value="HD_domain"/>
</dbReference>
<evidence type="ECO:0000313" key="3">
    <source>
        <dbReference type="EMBL" id="ADK80578.1"/>
    </source>
</evidence>
<name>E1R543_SEDSS</name>
<dbReference type="AlphaFoldDB" id="E1R543"/>
<dbReference type="SUPFAM" id="SSF109604">
    <property type="entry name" value="HD-domain/PDEase-like"/>
    <property type="match status" value="1"/>
</dbReference>
<evidence type="ECO:0000256" key="1">
    <source>
        <dbReference type="ARBA" id="ARBA00022801"/>
    </source>
</evidence>
<organism evidence="3 4">
    <name type="scientific">Sediminispirochaeta smaragdinae (strain DSM 11293 / JCM 15392 / SEBR 4228)</name>
    <name type="common">Spirochaeta smaragdinae</name>
    <dbReference type="NCBI Taxonomy" id="573413"/>
    <lineage>
        <taxon>Bacteria</taxon>
        <taxon>Pseudomonadati</taxon>
        <taxon>Spirochaetota</taxon>
        <taxon>Spirochaetia</taxon>
        <taxon>Spirochaetales</taxon>
        <taxon>Spirochaetaceae</taxon>
        <taxon>Sediminispirochaeta</taxon>
    </lineage>
</organism>
<accession>E1R543</accession>